<keyword evidence="9" id="KW-0472">Membrane</keyword>
<evidence type="ECO:0000256" key="5">
    <source>
        <dbReference type="ARBA" id="ARBA00022741"/>
    </source>
</evidence>
<evidence type="ECO:0000256" key="4">
    <source>
        <dbReference type="ARBA" id="ARBA00022679"/>
    </source>
</evidence>
<dbReference type="GO" id="GO:0016020">
    <property type="term" value="C:membrane"/>
    <property type="evidence" value="ECO:0007669"/>
    <property type="project" value="InterPro"/>
</dbReference>
<keyword evidence="8" id="KW-0902">Two-component regulatory system</keyword>
<dbReference type="InterPro" id="IPR036890">
    <property type="entry name" value="HATPase_C_sf"/>
</dbReference>
<keyword evidence="12" id="KW-1185">Reference proteome</keyword>
<keyword evidence="3" id="KW-0597">Phosphoprotein</keyword>
<dbReference type="InterPro" id="IPR050482">
    <property type="entry name" value="Sensor_HK_TwoCompSys"/>
</dbReference>
<dbReference type="GO" id="GO:0000155">
    <property type="term" value="F:phosphorelay sensor kinase activity"/>
    <property type="evidence" value="ECO:0007669"/>
    <property type="project" value="InterPro"/>
</dbReference>
<dbReference type="Gene3D" id="1.20.5.1930">
    <property type="match status" value="1"/>
</dbReference>
<keyword evidence="4" id="KW-0808">Transferase</keyword>
<keyword evidence="6 11" id="KW-0418">Kinase</keyword>
<accession>A0A927B1B3</accession>
<comment type="catalytic activity">
    <reaction evidence="1">
        <text>ATP + protein L-histidine = ADP + protein N-phospho-L-histidine.</text>
        <dbReference type="EC" id="2.7.13.3"/>
    </reaction>
</comment>
<keyword evidence="7" id="KW-0067">ATP-binding</keyword>
<evidence type="ECO:0000259" key="10">
    <source>
        <dbReference type="PROSITE" id="PS50109"/>
    </source>
</evidence>
<feature type="domain" description="Histidine kinase" evidence="10">
    <location>
        <begin position="69"/>
        <end position="267"/>
    </location>
</feature>
<dbReference type="SUPFAM" id="SSF55874">
    <property type="entry name" value="ATPase domain of HSP90 chaperone/DNA topoisomerase II/histidine kinase"/>
    <property type="match status" value="1"/>
</dbReference>
<evidence type="ECO:0000256" key="1">
    <source>
        <dbReference type="ARBA" id="ARBA00000085"/>
    </source>
</evidence>
<keyword evidence="9" id="KW-0812">Transmembrane</keyword>
<keyword evidence="9" id="KW-1133">Transmembrane helix</keyword>
<dbReference type="PANTHER" id="PTHR24421:SF10">
    <property type="entry name" value="NITRATE_NITRITE SENSOR PROTEIN NARQ"/>
    <property type="match status" value="1"/>
</dbReference>
<evidence type="ECO:0000256" key="3">
    <source>
        <dbReference type="ARBA" id="ARBA00022553"/>
    </source>
</evidence>
<evidence type="ECO:0000256" key="6">
    <source>
        <dbReference type="ARBA" id="ARBA00022777"/>
    </source>
</evidence>
<evidence type="ECO:0000256" key="2">
    <source>
        <dbReference type="ARBA" id="ARBA00012438"/>
    </source>
</evidence>
<dbReference type="AlphaFoldDB" id="A0A927B1B3"/>
<reference evidence="11" key="1">
    <citation type="submission" date="2020-09" db="EMBL/GenBank/DDBJ databases">
        <authorList>
            <person name="Kim M.K."/>
        </authorList>
    </citation>
    <scope>NUCLEOTIDE SEQUENCE</scope>
    <source>
        <strain evidence="11">BT704</strain>
    </source>
</reference>
<dbReference type="EMBL" id="JACXAA010000003">
    <property type="protein sequence ID" value="MBD2753437.1"/>
    <property type="molecule type" value="Genomic_DNA"/>
</dbReference>
<dbReference type="RefSeq" id="WP_191039053.1">
    <property type="nucleotide sequence ID" value="NZ_JACXAA010000003.1"/>
</dbReference>
<name>A0A927B1B3_9BACT</name>
<evidence type="ECO:0000256" key="9">
    <source>
        <dbReference type="SAM" id="Phobius"/>
    </source>
</evidence>
<evidence type="ECO:0000313" key="12">
    <source>
        <dbReference type="Proteomes" id="UP000653797"/>
    </source>
</evidence>
<evidence type="ECO:0000256" key="7">
    <source>
        <dbReference type="ARBA" id="ARBA00022840"/>
    </source>
</evidence>
<dbReference type="Proteomes" id="UP000653797">
    <property type="component" value="Unassembled WGS sequence"/>
</dbReference>
<organism evidence="11 12">
    <name type="scientific">Spirosoma validum</name>
    <dbReference type="NCBI Taxonomy" id="2771355"/>
    <lineage>
        <taxon>Bacteria</taxon>
        <taxon>Pseudomonadati</taxon>
        <taxon>Bacteroidota</taxon>
        <taxon>Cytophagia</taxon>
        <taxon>Cytophagales</taxon>
        <taxon>Cytophagaceae</taxon>
        <taxon>Spirosoma</taxon>
    </lineage>
</organism>
<dbReference type="GO" id="GO:0005524">
    <property type="term" value="F:ATP binding"/>
    <property type="evidence" value="ECO:0007669"/>
    <property type="project" value="UniProtKB-KW"/>
</dbReference>
<dbReference type="PANTHER" id="PTHR24421">
    <property type="entry name" value="NITRATE/NITRITE SENSOR PROTEIN NARX-RELATED"/>
    <property type="match status" value="1"/>
</dbReference>
<dbReference type="EC" id="2.7.13.3" evidence="2"/>
<keyword evidence="5" id="KW-0547">Nucleotide-binding</keyword>
<dbReference type="PROSITE" id="PS50109">
    <property type="entry name" value="HIS_KIN"/>
    <property type="match status" value="1"/>
</dbReference>
<dbReference type="InterPro" id="IPR005467">
    <property type="entry name" value="His_kinase_dom"/>
</dbReference>
<feature type="transmembrane region" description="Helical" evidence="9">
    <location>
        <begin position="12"/>
        <end position="33"/>
    </location>
</feature>
<dbReference type="InterPro" id="IPR011712">
    <property type="entry name" value="Sig_transdc_His_kin_sub3_dim/P"/>
</dbReference>
<dbReference type="Gene3D" id="3.30.565.10">
    <property type="entry name" value="Histidine kinase-like ATPase, C-terminal domain"/>
    <property type="match status" value="1"/>
</dbReference>
<evidence type="ECO:0000313" key="11">
    <source>
        <dbReference type="EMBL" id="MBD2753437.1"/>
    </source>
</evidence>
<dbReference type="InterPro" id="IPR003594">
    <property type="entry name" value="HATPase_dom"/>
</dbReference>
<evidence type="ECO:0000256" key="8">
    <source>
        <dbReference type="ARBA" id="ARBA00023012"/>
    </source>
</evidence>
<dbReference type="Pfam" id="PF02518">
    <property type="entry name" value="HATPase_c"/>
    <property type="match status" value="1"/>
</dbReference>
<dbReference type="SMART" id="SM00387">
    <property type="entry name" value="HATPase_c"/>
    <property type="match status" value="1"/>
</dbReference>
<dbReference type="Pfam" id="PF07730">
    <property type="entry name" value="HisKA_3"/>
    <property type="match status" value="1"/>
</dbReference>
<dbReference type="CDD" id="cd16917">
    <property type="entry name" value="HATPase_UhpB-NarQ-NarX-like"/>
    <property type="match status" value="1"/>
</dbReference>
<comment type="caution">
    <text evidence="11">The sequence shown here is derived from an EMBL/GenBank/DDBJ whole genome shotgun (WGS) entry which is preliminary data.</text>
</comment>
<protein>
    <recommendedName>
        <fullName evidence="2">histidine kinase</fullName>
        <ecNumber evidence="2">2.7.13.3</ecNumber>
    </recommendedName>
</protein>
<dbReference type="GO" id="GO:0046983">
    <property type="term" value="F:protein dimerization activity"/>
    <property type="evidence" value="ECO:0007669"/>
    <property type="project" value="InterPro"/>
</dbReference>
<gene>
    <name evidence="11" type="ORF">IC230_11090</name>
</gene>
<proteinExistence type="predicted"/>
<sequence>MGSVTQEIIVSFVAFTIVLFLLILFIIIFSFLFQRRQAQFRQEREVMRETYQRELLQSQIETQNQTLEYVGQELHDNIGQMLSVAILQLNGLDDDLTESSHQVAVRRMIQTIDSTIQAVRQLAKTLDSGTVRRFGLRESLSLELERIGQTRRFQTQLDVQGKSYELSDESEIILFRMAQESLNNAIKHARAKILTVTIDYQPDKFILTIADDGKGFDLTEATSRQAGASGSGVNNLYQRAKLLGGTCAINAQPNSGTCIEIKIPNKQT</sequence>